<organism evidence="1 2">
    <name type="scientific">Lophiotrema nucula</name>
    <dbReference type="NCBI Taxonomy" id="690887"/>
    <lineage>
        <taxon>Eukaryota</taxon>
        <taxon>Fungi</taxon>
        <taxon>Dikarya</taxon>
        <taxon>Ascomycota</taxon>
        <taxon>Pezizomycotina</taxon>
        <taxon>Dothideomycetes</taxon>
        <taxon>Pleosporomycetidae</taxon>
        <taxon>Pleosporales</taxon>
        <taxon>Lophiotremataceae</taxon>
        <taxon>Lophiotrema</taxon>
    </lineage>
</organism>
<protein>
    <submittedName>
        <fullName evidence="1">Uncharacterized protein</fullName>
    </submittedName>
</protein>
<reference evidence="1" key="1">
    <citation type="journal article" date="2020" name="Stud. Mycol.">
        <title>101 Dothideomycetes genomes: a test case for predicting lifestyles and emergence of pathogens.</title>
        <authorList>
            <person name="Haridas S."/>
            <person name="Albert R."/>
            <person name="Binder M."/>
            <person name="Bloem J."/>
            <person name="Labutti K."/>
            <person name="Salamov A."/>
            <person name="Andreopoulos B."/>
            <person name="Baker S."/>
            <person name="Barry K."/>
            <person name="Bills G."/>
            <person name="Bluhm B."/>
            <person name="Cannon C."/>
            <person name="Castanera R."/>
            <person name="Culley D."/>
            <person name="Daum C."/>
            <person name="Ezra D."/>
            <person name="Gonzalez J."/>
            <person name="Henrissat B."/>
            <person name="Kuo A."/>
            <person name="Liang C."/>
            <person name="Lipzen A."/>
            <person name="Lutzoni F."/>
            <person name="Magnuson J."/>
            <person name="Mondo S."/>
            <person name="Nolan M."/>
            <person name="Ohm R."/>
            <person name="Pangilinan J."/>
            <person name="Park H.-J."/>
            <person name="Ramirez L."/>
            <person name="Alfaro M."/>
            <person name="Sun H."/>
            <person name="Tritt A."/>
            <person name="Yoshinaga Y."/>
            <person name="Zwiers L.-H."/>
            <person name="Turgeon B."/>
            <person name="Goodwin S."/>
            <person name="Spatafora J."/>
            <person name="Crous P."/>
            <person name="Grigoriev I."/>
        </authorList>
    </citation>
    <scope>NUCLEOTIDE SEQUENCE</scope>
    <source>
        <strain evidence="1">CBS 627.86</strain>
    </source>
</reference>
<accession>A0A6A5YYP7</accession>
<name>A0A6A5YYP7_9PLEO</name>
<dbReference type="AlphaFoldDB" id="A0A6A5YYP7"/>
<evidence type="ECO:0000313" key="1">
    <source>
        <dbReference type="EMBL" id="KAF2111248.1"/>
    </source>
</evidence>
<dbReference type="Proteomes" id="UP000799770">
    <property type="component" value="Unassembled WGS sequence"/>
</dbReference>
<proteinExistence type="predicted"/>
<keyword evidence="2" id="KW-1185">Reference proteome</keyword>
<sequence>MARSKPQEECTKASNNSALHNIVPRSAAIMIAKVSLFSVLAFTVAGSPIDAVVGRGDLSTQSVNTYNAICYDITAYTGTGSQPSVADINTIADNLSQIATCAIDRNPPLEGGNWKVSVTMQEVGTARANILWARGDVNPQTYHAEYPCPTIAKRLRQITSACSMLLNTQYIAIWSTIPNCDTKPNGVKWTGQPNNPPVDEGGVAFEIMPRGGPHVPDIQTIGTFPALNFTITGDGIGSPVLRRVGTD</sequence>
<evidence type="ECO:0000313" key="2">
    <source>
        <dbReference type="Proteomes" id="UP000799770"/>
    </source>
</evidence>
<gene>
    <name evidence="1" type="ORF">BDV96DRAFT_582788</name>
</gene>
<dbReference type="EMBL" id="ML977335">
    <property type="protein sequence ID" value="KAF2111248.1"/>
    <property type="molecule type" value="Genomic_DNA"/>
</dbReference>